<evidence type="ECO:0000313" key="1">
    <source>
        <dbReference type="EMBL" id="KNF07557.1"/>
    </source>
</evidence>
<organism evidence="1 2">
    <name type="scientific">Gottschalkia purinilytica</name>
    <name type="common">Clostridium purinilyticum</name>
    <dbReference type="NCBI Taxonomy" id="1503"/>
    <lineage>
        <taxon>Bacteria</taxon>
        <taxon>Bacillati</taxon>
        <taxon>Bacillota</taxon>
        <taxon>Tissierellia</taxon>
        <taxon>Tissierellales</taxon>
        <taxon>Gottschalkiaceae</taxon>
        <taxon>Gottschalkia</taxon>
    </lineage>
</organism>
<reference evidence="2" key="1">
    <citation type="submission" date="2015-07" db="EMBL/GenBank/DDBJ databases">
        <title>Draft genome sequence of the purine-degrading Gottschalkia purinilyticum DSM 1384 (formerly Clostridium purinilyticum).</title>
        <authorList>
            <person name="Poehlein A."/>
            <person name="Schiel-Bengelsdorf B."/>
            <person name="Bengelsdorf F.R."/>
            <person name="Daniel R."/>
            <person name="Duerre P."/>
        </authorList>
    </citation>
    <scope>NUCLEOTIDE SEQUENCE [LARGE SCALE GENOMIC DNA]</scope>
    <source>
        <strain evidence="2">DSM 1384</strain>
    </source>
</reference>
<gene>
    <name evidence="1" type="ORF">CLPU_15c00510</name>
</gene>
<comment type="caution">
    <text evidence="1">The sequence shown here is derived from an EMBL/GenBank/DDBJ whole genome shotgun (WGS) entry which is preliminary data.</text>
</comment>
<protein>
    <submittedName>
        <fullName evidence="1">Uncharacterized protein</fullName>
    </submittedName>
</protein>
<accession>A0A0L0W7Z7</accession>
<evidence type="ECO:0000313" key="2">
    <source>
        <dbReference type="Proteomes" id="UP000037267"/>
    </source>
</evidence>
<keyword evidence="2" id="KW-1185">Reference proteome</keyword>
<sequence>MKLIVGPKDVRNKICLIRLICRERCGSVCLIDMIEPCENFW</sequence>
<dbReference type="Proteomes" id="UP000037267">
    <property type="component" value="Unassembled WGS sequence"/>
</dbReference>
<name>A0A0L0W7Z7_GOTPU</name>
<dbReference type="EMBL" id="LGSS01000015">
    <property type="protein sequence ID" value="KNF07557.1"/>
    <property type="molecule type" value="Genomic_DNA"/>
</dbReference>
<proteinExistence type="predicted"/>
<dbReference type="AlphaFoldDB" id="A0A0L0W7Z7"/>
<dbReference type="RefSeq" id="WP_268760475.1">
    <property type="nucleotide sequence ID" value="NZ_LGSS01000015.1"/>
</dbReference>